<keyword evidence="1" id="KW-0479">Metal-binding</keyword>
<gene>
    <name evidence="4" type="ORF">SSLN_LOCUS13303</name>
</gene>
<evidence type="ECO:0000313" key="6">
    <source>
        <dbReference type="WBParaSite" id="SSLN_0001380601-mRNA-1"/>
    </source>
</evidence>
<feature type="region of interest" description="Disordered" evidence="2">
    <location>
        <begin position="258"/>
        <end position="285"/>
    </location>
</feature>
<evidence type="ECO:0000256" key="2">
    <source>
        <dbReference type="SAM" id="MobiDB-lite"/>
    </source>
</evidence>
<evidence type="ECO:0000259" key="3">
    <source>
        <dbReference type="PROSITE" id="PS50157"/>
    </source>
</evidence>
<dbReference type="InterPro" id="IPR036236">
    <property type="entry name" value="Znf_C2H2_sf"/>
</dbReference>
<reference evidence="6" key="1">
    <citation type="submission" date="2016-06" db="UniProtKB">
        <authorList>
            <consortium name="WormBaseParasite"/>
        </authorList>
    </citation>
    <scope>IDENTIFICATION</scope>
</reference>
<sequence>MTCELAVAKRKERLPTSTSVCSIAHVLDSNLSRSTKVDDEIAHRIANASPVFGRMQNVVWNRHGLHLSTKLKMYKAVILPTLLYGAETWTIYQKQARKLNHFHLSCLRRILKLSWQDRIPDMEVLERTDILSIYAQFKQLQLRWSGHLVRTDDERLPKRLFYRDVAMGSRRQGGQINPESWEDLARNLSAWRRTAKTGAAIYEVKRIAAAKTKRAARKSPAPRTNIANAQALPICPRCHRTFRARIGLVGHPRTQCINNPTIQNSTSTSVNSPSDSPTLTPGINSISPTIIETTSQCSARVTPTTTTTATTTTTISDGDSLLNCPHCDRTFTSRIGLVGHLRIHRTETGEPRFTHMVRQLYDGMTVCVTDNGTVSEAFAVTNGVKQGCVLAPIPFILLFSDMLMDAYRDERPGIRIAYRTDGHILNSRHMQATTCVFTTTVHDLLFAEDCALNTVTEKNMQRSMDLFTAGCANFGLTISTAKTVVMHQPLPSTEYNVL</sequence>
<dbReference type="SMART" id="SM00355">
    <property type="entry name" value="ZnF_C2H2"/>
    <property type="match status" value="1"/>
</dbReference>
<dbReference type="AlphaFoldDB" id="A0A183TA05"/>
<dbReference type="WBParaSite" id="SSLN_0001380601-mRNA-1">
    <property type="protein sequence ID" value="SSLN_0001380601-mRNA-1"/>
    <property type="gene ID" value="SSLN_0001380601"/>
</dbReference>
<dbReference type="SUPFAM" id="SSF57667">
    <property type="entry name" value="beta-beta-alpha zinc fingers"/>
    <property type="match status" value="1"/>
</dbReference>
<dbReference type="Pfam" id="PF00078">
    <property type="entry name" value="RVT_1"/>
    <property type="match status" value="1"/>
</dbReference>
<reference evidence="4 5" key="2">
    <citation type="submission" date="2018-11" db="EMBL/GenBank/DDBJ databases">
        <authorList>
            <consortium name="Pathogen Informatics"/>
        </authorList>
    </citation>
    <scope>NUCLEOTIDE SEQUENCE [LARGE SCALE GENOMIC DNA]</scope>
    <source>
        <strain evidence="4 5">NST_G2</strain>
    </source>
</reference>
<evidence type="ECO:0000313" key="5">
    <source>
        <dbReference type="Proteomes" id="UP000275846"/>
    </source>
</evidence>
<keyword evidence="1" id="KW-0862">Zinc</keyword>
<evidence type="ECO:0000313" key="4">
    <source>
        <dbReference type="EMBL" id="VDL99688.1"/>
    </source>
</evidence>
<dbReference type="EMBL" id="UYSU01037981">
    <property type="protein sequence ID" value="VDL99688.1"/>
    <property type="molecule type" value="Genomic_DNA"/>
</dbReference>
<dbReference type="PANTHER" id="PTHR47027">
    <property type="entry name" value="REVERSE TRANSCRIPTASE DOMAIN-CONTAINING PROTEIN"/>
    <property type="match status" value="1"/>
</dbReference>
<accession>A0A183TA05</accession>
<feature type="compositionally biased region" description="Low complexity" evidence="2">
    <location>
        <begin position="264"/>
        <end position="278"/>
    </location>
</feature>
<dbReference type="PANTHER" id="PTHR47027:SF26">
    <property type="entry name" value="REVERSE TRANSCRIPTASE DOMAIN-CONTAINING PROTEIN"/>
    <property type="match status" value="1"/>
</dbReference>
<organism evidence="6">
    <name type="scientific">Schistocephalus solidus</name>
    <name type="common">Tapeworm</name>
    <dbReference type="NCBI Taxonomy" id="70667"/>
    <lineage>
        <taxon>Eukaryota</taxon>
        <taxon>Metazoa</taxon>
        <taxon>Spiralia</taxon>
        <taxon>Lophotrochozoa</taxon>
        <taxon>Platyhelminthes</taxon>
        <taxon>Cestoda</taxon>
        <taxon>Eucestoda</taxon>
        <taxon>Diphyllobothriidea</taxon>
        <taxon>Diphyllobothriidae</taxon>
        <taxon>Schistocephalus</taxon>
    </lineage>
</organism>
<protein>
    <submittedName>
        <fullName evidence="6">C2H2-type domain-containing protein</fullName>
    </submittedName>
</protein>
<dbReference type="Gene3D" id="3.30.160.60">
    <property type="entry name" value="Classic Zinc Finger"/>
    <property type="match status" value="1"/>
</dbReference>
<dbReference type="InterPro" id="IPR000477">
    <property type="entry name" value="RT_dom"/>
</dbReference>
<dbReference type="PROSITE" id="PS50157">
    <property type="entry name" value="ZINC_FINGER_C2H2_2"/>
    <property type="match status" value="1"/>
</dbReference>
<evidence type="ECO:0000256" key="1">
    <source>
        <dbReference type="PROSITE-ProRule" id="PRU00042"/>
    </source>
</evidence>
<dbReference type="InterPro" id="IPR013087">
    <property type="entry name" value="Znf_C2H2_type"/>
</dbReference>
<keyword evidence="5" id="KW-1185">Reference proteome</keyword>
<name>A0A183TA05_SCHSO</name>
<dbReference type="Proteomes" id="UP000275846">
    <property type="component" value="Unassembled WGS sequence"/>
</dbReference>
<dbReference type="GO" id="GO:0008270">
    <property type="term" value="F:zinc ion binding"/>
    <property type="evidence" value="ECO:0007669"/>
    <property type="project" value="UniProtKB-KW"/>
</dbReference>
<dbReference type="PROSITE" id="PS00028">
    <property type="entry name" value="ZINC_FINGER_C2H2_1"/>
    <property type="match status" value="1"/>
</dbReference>
<feature type="domain" description="C2H2-type" evidence="3">
    <location>
        <begin position="322"/>
        <end position="349"/>
    </location>
</feature>
<dbReference type="OrthoDB" id="6510848at2759"/>
<keyword evidence="1" id="KW-0863">Zinc-finger</keyword>
<proteinExistence type="predicted"/>